<keyword evidence="11" id="KW-1185">Reference proteome</keyword>
<evidence type="ECO:0000259" key="9">
    <source>
        <dbReference type="PROSITE" id="PS50928"/>
    </source>
</evidence>
<evidence type="ECO:0000256" key="7">
    <source>
        <dbReference type="RuleBase" id="RU363032"/>
    </source>
</evidence>
<feature type="transmembrane region" description="Helical" evidence="7">
    <location>
        <begin position="44"/>
        <end position="65"/>
    </location>
</feature>
<evidence type="ECO:0000313" key="10">
    <source>
        <dbReference type="EMBL" id="TDD26825.1"/>
    </source>
</evidence>
<dbReference type="AlphaFoldDB" id="A0A4R4X8T4"/>
<proteinExistence type="inferred from homology"/>
<evidence type="ECO:0000256" key="1">
    <source>
        <dbReference type="ARBA" id="ARBA00004651"/>
    </source>
</evidence>
<dbReference type="GO" id="GO:0005886">
    <property type="term" value="C:plasma membrane"/>
    <property type="evidence" value="ECO:0007669"/>
    <property type="project" value="UniProtKB-SubCell"/>
</dbReference>
<organism evidence="10 11">
    <name type="scientific">Kribbella turkmenica</name>
    <dbReference type="NCBI Taxonomy" id="2530375"/>
    <lineage>
        <taxon>Bacteria</taxon>
        <taxon>Bacillati</taxon>
        <taxon>Actinomycetota</taxon>
        <taxon>Actinomycetes</taxon>
        <taxon>Propionibacteriales</taxon>
        <taxon>Kribbellaceae</taxon>
        <taxon>Kribbella</taxon>
    </lineage>
</organism>
<name>A0A4R4X8T4_9ACTN</name>
<evidence type="ECO:0000256" key="2">
    <source>
        <dbReference type="ARBA" id="ARBA00022448"/>
    </source>
</evidence>
<dbReference type="PANTHER" id="PTHR43005">
    <property type="entry name" value="BLR7065 PROTEIN"/>
    <property type="match status" value="1"/>
</dbReference>
<feature type="region of interest" description="Disordered" evidence="8">
    <location>
        <begin position="1"/>
        <end position="27"/>
    </location>
</feature>
<comment type="subcellular location">
    <subcellularLocation>
        <location evidence="1 7">Cell membrane</location>
        <topology evidence="1 7">Multi-pass membrane protein</topology>
    </subcellularLocation>
</comment>
<keyword evidence="5 7" id="KW-1133">Transmembrane helix</keyword>
<gene>
    <name evidence="10" type="ORF">E1218_12125</name>
</gene>
<dbReference type="SUPFAM" id="SSF161098">
    <property type="entry name" value="MetI-like"/>
    <property type="match status" value="1"/>
</dbReference>
<accession>A0A4R4X8T4</accession>
<evidence type="ECO:0000256" key="8">
    <source>
        <dbReference type="SAM" id="MobiDB-lite"/>
    </source>
</evidence>
<feature type="transmembrane region" description="Helical" evidence="7">
    <location>
        <begin position="295"/>
        <end position="319"/>
    </location>
</feature>
<keyword evidence="4 7" id="KW-0812">Transmembrane</keyword>
<keyword evidence="2 7" id="KW-0813">Transport</keyword>
<protein>
    <submittedName>
        <fullName evidence="10">Sugar ABC transporter permease</fullName>
    </submittedName>
</protein>
<dbReference type="OrthoDB" id="4180718at2"/>
<evidence type="ECO:0000313" key="11">
    <source>
        <dbReference type="Proteomes" id="UP000295172"/>
    </source>
</evidence>
<comment type="similarity">
    <text evidence="7">Belongs to the binding-protein-dependent transport system permease family.</text>
</comment>
<reference evidence="10 11" key="1">
    <citation type="submission" date="2019-02" db="EMBL/GenBank/DDBJ databases">
        <title>Draft genome sequences of novel Actinobacteria.</title>
        <authorList>
            <person name="Sahin N."/>
            <person name="Ay H."/>
            <person name="Saygin H."/>
        </authorList>
    </citation>
    <scope>NUCLEOTIDE SEQUENCE [LARGE SCALE GENOMIC DNA]</scope>
    <source>
        <strain evidence="10 11">16K104</strain>
    </source>
</reference>
<comment type="caution">
    <text evidence="10">The sequence shown here is derived from an EMBL/GenBank/DDBJ whole genome shotgun (WGS) entry which is preliminary data.</text>
</comment>
<feature type="transmembrane region" description="Helical" evidence="7">
    <location>
        <begin position="139"/>
        <end position="160"/>
    </location>
</feature>
<feature type="transmembrane region" description="Helical" evidence="7">
    <location>
        <begin position="241"/>
        <end position="261"/>
    </location>
</feature>
<dbReference type="GO" id="GO:0055085">
    <property type="term" value="P:transmembrane transport"/>
    <property type="evidence" value="ECO:0007669"/>
    <property type="project" value="InterPro"/>
</dbReference>
<evidence type="ECO:0000256" key="5">
    <source>
        <dbReference type="ARBA" id="ARBA00022989"/>
    </source>
</evidence>
<dbReference type="Pfam" id="PF00528">
    <property type="entry name" value="BPD_transp_1"/>
    <property type="match status" value="1"/>
</dbReference>
<feature type="transmembrane region" description="Helical" evidence="7">
    <location>
        <begin position="106"/>
        <end position="127"/>
    </location>
</feature>
<dbReference type="InterPro" id="IPR035906">
    <property type="entry name" value="MetI-like_sf"/>
</dbReference>
<dbReference type="Proteomes" id="UP000295172">
    <property type="component" value="Unassembled WGS sequence"/>
</dbReference>
<dbReference type="PANTHER" id="PTHR43005:SF1">
    <property type="entry name" value="SPERMIDINE_PUTRESCINE TRANSPORT SYSTEM PERMEASE PROTEIN"/>
    <property type="match status" value="1"/>
</dbReference>
<dbReference type="EMBL" id="SMKR01000042">
    <property type="protein sequence ID" value="TDD26825.1"/>
    <property type="molecule type" value="Genomic_DNA"/>
</dbReference>
<sequence length="326" mass="35185">MPHTPPVVGARKSLGTSASRFDGDQTGPPALVRTRRIAISDRSFGILLAAPAFALFVVIAVYPLVASIGMSVFDQTLLREGRSFVGLSNYAEVLSETFWGRLRTTVVFSLFATVAPLVIAVGAALLLNSRLRGRTILRGALMVPWILPSVVTSFLWAWIFNTNYGLLNQLLLRLGLTDGATSWLGDDLGAMAAVVVAKTWQSFPWMMAVTLAALQTVPAEHLEAAVVDGANRWQRFWHVTLPHISVAVGLVSLLEFIYNFGNFDTIFVMTGGGPGEATSTLALSVFDMAFQTFDLGGAAALGSLWLVVLGLISGAYLFLNHRAEQR</sequence>
<keyword evidence="3" id="KW-1003">Cell membrane</keyword>
<evidence type="ECO:0000256" key="3">
    <source>
        <dbReference type="ARBA" id="ARBA00022475"/>
    </source>
</evidence>
<dbReference type="InterPro" id="IPR000515">
    <property type="entry name" value="MetI-like"/>
</dbReference>
<dbReference type="CDD" id="cd06261">
    <property type="entry name" value="TM_PBP2"/>
    <property type="match status" value="1"/>
</dbReference>
<feature type="transmembrane region" description="Helical" evidence="7">
    <location>
        <begin position="180"/>
        <end position="197"/>
    </location>
</feature>
<dbReference type="PROSITE" id="PS50928">
    <property type="entry name" value="ABC_TM1"/>
    <property type="match status" value="1"/>
</dbReference>
<evidence type="ECO:0000256" key="4">
    <source>
        <dbReference type="ARBA" id="ARBA00022692"/>
    </source>
</evidence>
<dbReference type="Gene3D" id="1.10.3720.10">
    <property type="entry name" value="MetI-like"/>
    <property type="match status" value="1"/>
</dbReference>
<keyword evidence="6 7" id="KW-0472">Membrane</keyword>
<evidence type="ECO:0000256" key="6">
    <source>
        <dbReference type="ARBA" id="ARBA00023136"/>
    </source>
</evidence>
<feature type="domain" description="ABC transmembrane type-1" evidence="9">
    <location>
        <begin position="102"/>
        <end position="317"/>
    </location>
</feature>